<evidence type="ECO:0000313" key="4">
    <source>
        <dbReference type="EMBL" id="MFC4022388.1"/>
    </source>
</evidence>
<dbReference type="GO" id="GO:0003810">
    <property type="term" value="F:protein-glutamine gamma-glutamyltransferase activity"/>
    <property type="evidence" value="ECO:0007669"/>
    <property type="project" value="UniProtKB-EC"/>
</dbReference>
<reference evidence="5" key="1">
    <citation type="journal article" date="2019" name="Int. J. Syst. Evol. Microbiol.">
        <title>The Global Catalogue of Microorganisms (GCM) 10K type strain sequencing project: providing services to taxonomists for standard genome sequencing and annotation.</title>
        <authorList>
            <consortium name="The Broad Institute Genomics Platform"/>
            <consortium name="The Broad Institute Genome Sequencing Center for Infectious Disease"/>
            <person name="Wu L."/>
            <person name="Ma J."/>
        </authorList>
    </citation>
    <scope>NUCLEOTIDE SEQUENCE [LARGE SCALE GENOMIC DNA]</scope>
    <source>
        <strain evidence="5">IBRC-M 10703</strain>
    </source>
</reference>
<keyword evidence="5" id="KW-1185">Reference proteome</keyword>
<dbReference type="Pfam" id="PF20085">
    <property type="entry name" value="TGL"/>
    <property type="match status" value="1"/>
</dbReference>
<dbReference type="EC" id="2.3.2.13" evidence="4"/>
<keyword evidence="3 4" id="KW-0012">Acyltransferase</keyword>
<keyword evidence="1 4" id="KW-0808">Transferase</keyword>
<gene>
    <name evidence="4" type="ORF">ACFOUV_00990</name>
</gene>
<proteinExistence type="inferred from homology"/>
<accession>A0ABV8GS38</accession>
<dbReference type="NCBIfam" id="NF002869">
    <property type="entry name" value="PRK03187.1"/>
    <property type="match status" value="1"/>
</dbReference>
<comment type="caution">
    <text evidence="4">The sequence shown here is derived from an EMBL/GenBank/DDBJ whole genome shotgun (WGS) entry which is preliminary data.</text>
</comment>
<dbReference type="Proteomes" id="UP001595772">
    <property type="component" value="Unassembled WGS sequence"/>
</dbReference>
<organism evidence="4 5">
    <name type="scientific">Oceanobacillus longus</name>
    <dbReference type="NCBI Taxonomy" id="930120"/>
    <lineage>
        <taxon>Bacteria</taxon>
        <taxon>Bacillati</taxon>
        <taxon>Bacillota</taxon>
        <taxon>Bacilli</taxon>
        <taxon>Bacillales</taxon>
        <taxon>Bacillaceae</taxon>
        <taxon>Oceanobacillus</taxon>
    </lineage>
</organism>
<sequence>MIQVSGIAFQQSNIWPPGSMERVIIQRMNQDPIVYSYSSIEELGFELTLRKNIIASARAMNNGQAQFEVFRTSYCNSEYWRLTSAGGFHLKDGVLPSVAIQDIFTNSSLYGFECAVAKVIIFYHAVLNSIDKDLFNQLFQNLYLYSWHFDPDLGIHTVNNNHYLPGDVVYFNNPDVNPDTSWWRGENAVDLGDGTFFGHGLGIRNAEQMIQALNEMRKPGSNRSAYLSNVIARPSFKNLANLSMYSRSLTSYKIQHTAIHHQESSISCDQYLFYLQQFYNQHLQI</sequence>
<dbReference type="HAMAP" id="MF_00727">
    <property type="entry name" value="Tgl"/>
    <property type="match status" value="1"/>
</dbReference>
<dbReference type="RefSeq" id="WP_379494903.1">
    <property type="nucleotide sequence ID" value="NZ_JBHSAO010000001.1"/>
</dbReference>
<name>A0ABV8GS38_9BACI</name>
<protein>
    <submittedName>
        <fullName evidence="4">Protein-glutamine gamma-glutamyltransferase</fullName>
        <ecNumber evidence="4">2.3.2.13</ecNumber>
    </submittedName>
</protein>
<evidence type="ECO:0000256" key="1">
    <source>
        <dbReference type="ARBA" id="ARBA00022679"/>
    </source>
</evidence>
<dbReference type="InterPro" id="IPR020916">
    <property type="entry name" value="Gln_gamma-glutamylTfrase_bac"/>
</dbReference>
<evidence type="ECO:0000256" key="3">
    <source>
        <dbReference type="ARBA" id="ARBA00023315"/>
    </source>
</evidence>
<evidence type="ECO:0000256" key="2">
    <source>
        <dbReference type="ARBA" id="ARBA00022969"/>
    </source>
</evidence>
<dbReference type="EMBL" id="JBHSAO010000001">
    <property type="protein sequence ID" value="MFC4022388.1"/>
    <property type="molecule type" value="Genomic_DNA"/>
</dbReference>
<keyword evidence="2" id="KW-0749">Sporulation</keyword>
<evidence type="ECO:0000313" key="5">
    <source>
        <dbReference type="Proteomes" id="UP001595772"/>
    </source>
</evidence>